<reference evidence="7 8" key="1">
    <citation type="submission" date="2018-10" db="EMBL/GenBank/DDBJ databases">
        <title>Genome sequence of Verticillium nonalfalfae VnAa140.</title>
        <authorList>
            <person name="Stajich J.E."/>
            <person name="Kasson M.T."/>
        </authorList>
    </citation>
    <scope>NUCLEOTIDE SEQUENCE [LARGE SCALE GENOMIC DNA]</scope>
    <source>
        <strain evidence="7 8">VnAa140</strain>
    </source>
</reference>
<evidence type="ECO:0000313" key="7">
    <source>
        <dbReference type="EMBL" id="RNJ52680.1"/>
    </source>
</evidence>
<accession>A0A3M9Y0L7</accession>
<dbReference type="Proteomes" id="UP000267145">
    <property type="component" value="Unassembled WGS sequence"/>
</dbReference>
<keyword evidence="2" id="KW-0808">Transferase</keyword>
<protein>
    <recommendedName>
        <fullName evidence="6">Protein kinase domain-containing protein</fullName>
    </recommendedName>
</protein>
<comment type="caution">
    <text evidence="7">The sequence shown here is derived from an EMBL/GenBank/DDBJ whole genome shotgun (WGS) entry which is preliminary data.</text>
</comment>
<dbReference type="GO" id="GO:0005524">
    <property type="term" value="F:ATP binding"/>
    <property type="evidence" value="ECO:0007669"/>
    <property type="project" value="UniProtKB-KW"/>
</dbReference>
<dbReference type="GO" id="GO:0005634">
    <property type="term" value="C:nucleus"/>
    <property type="evidence" value="ECO:0007669"/>
    <property type="project" value="TreeGrafter"/>
</dbReference>
<evidence type="ECO:0000256" key="2">
    <source>
        <dbReference type="ARBA" id="ARBA00022679"/>
    </source>
</evidence>
<evidence type="ECO:0000256" key="5">
    <source>
        <dbReference type="ARBA" id="ARBA00022840"/>
    </source>
</evidence>
<dbReference type="InterPro" id="IPR051175">
    <property type="entry name" value="CLK_kinases"/>
</dbReference>
<dbReference type="PANTHER" id="PTHR45646">
    <property type="entry name" value="SERINE/THREONINE-PROTEIN KINASE DOA-RELATED"/>
    <property type="match status" value="1"/>
</dbReference>
<dbReference type="PANTHER" id="PTHR45646:SF11">
    <property type="entry name" value="SERINE_THREONINE-PROTEIN KINASE DOA"/>
    <property type="match status" value="1"/>
</dbReference>
<sequence>MFGIKDDSVFTAFEDQELVDPSPRKTMDRRTVCLSRELQIPKIYRAPEVIIEAPWSYQIDIWNTGCMIWYLFQGGHLFTGHDPEHQTYRSTSLEEREVGLEGESRERFLAMIRKMLHWVASKRSSAKALADEEWILENM</sequence>
<evidence type="ECO:0000259" key="6">
    <source>
        <dbReference type="PROSITE" id="PS50011"/>
    </source>
</evidence>
<keyword evidence="4" id="KW-0418">Kinase</keyword>
<dbReference type="EMBL" id="RBVV01000183">
    <property type="protein sequence ID" value="RNJ52680.1"/>
    <property type="molecule type" value="Genomic_DNA"/>
</dbReference>
<proteinExistence type="predicted"/>
<dbReference type="SUPFAM" id="SSF56112">
    <property type="entry name" value="Protein kinase-like (PK-like)"/>
    <property type="match status" value="1"/>
</dbReference>
<keyword evidence="8" id="KW-1185">Reference proteome</keyword>
<dbReference type="InterPro" id="IPR011009">
    <property type="entry name" value="Kinase-like_dom_sf"/>
</dbReference>
<dbReference type="GO" id="GO:0043484">
    <property type="term" value="P:regulation of RNA splicing"/>
    <property type="evidence" value="ECO:0007669"/>
    <property type="project" value="TreeGrafter"/>
</dbReference>
<keyword evidence="5" id="KW-0067">ATP-binding</keyword>
<feature type="domain" description="Protein kinase" evidence="6">
    <location>
        <begin position="1"/>
        <end position="135"/>
    </location>
</feature>
<gene>
    <name evidence="7" type="ORF">D7B24_003101</name>
</gene>
<dbReference type="RefSeq" id="XP_028490838.1">
    <property type="nucleotide sequence ID" value="XM_028637295.1"/>
</dbReference>
<evidence type="ECO:0000256" key="4">
    <source>
        <dbReference type="ARBA" id="ARBA00022777"/>
    </source>
</evidence>
<dbReference type="STRING" id="1051616.A0A3M9Y0L7"/>
<keyword evidence="1" id="KW-0723">Serine/threonine-protein kinase</keyword>
<organism evidence="7 8">
    <name type="scientific">Verticillium nonalfalfae</name>
    <dbReference type="NCBI Taxonomy" id="1051616"/>
    <lineage>
        <taxon>Eukaryota</taxon>
        <taxon>Fungi</taxon>
        <taxon>Dikarya</taxon>
        <taxon>Ascomycota</taxon>
        <taxon>Pezizomycotina</taxon>
        <taxon>Sordariomycetes</taxon>
        <taxon>Hypocreomycetidae</taxon>
        <taxon>Glomerellales</taxon>
        <taxon>Plectosphaerellaceae</taxon>
        <taxon>Verticillium</taxon>
    </lineage>
</organism>
<dbReference type="Pfam" id="PF00069">
    <property type="entry name" value="Pkinase"/>
    <property type="match status" value="1"/>
</dbReference>
<keyword evidence="3" id="KW-0547">Nucleotide-binding</keyword>
<name>A0A3M9Y0L7_9PEZI</name>
<dbReference type="PROSITE" id="PS50011">
    <property type="entry name" value="PROTEIN_KINASE_DOM"/>
    <property type="match status" value="1"/>
</dbReference>
<evidence type="ECO:0000256" key="1">
    <source>
        <dbReference type="ARBA" id="ARBA00022527"/>
    </source>
</evidence>
<dbReference type="Gene3D" id="1.10.510.10">
    <property type="entry name" value="Transferase(Phosphotransferase) domain 1"/>
    <property type="match status" value="1"/>
</dbReference>
<dbReference type="GeneID" id="39606790"/>
<evidence type="ECO:0000256" key="3">
    <source>
        <dbReference type="ARBA" id="ARBA00022741"/>
    </source>
</evidence>
<dbReference type="AlphaFoldDB" id="A0A3M9Y0L7"/>
<dbReference type="InterPro" id="IPR000719">
    <property type="entry name" value="Prot_kinase_dom"/>
</dbReference>
<dbReference type="GO" id="GO:0004674">
    <property type="term" value="F:protein serine/threonine kinase activity"/>
    <property type="evidence" value="ECO:0007669"/>
    <property type="project" value="UniProtKB-KW"/>
</dbReference>
<evidence type="ECO:0000313" key="8">
    <source>
        <dbReference type="Proteomes" id="UP000267145"/>
    </source>
</evidence>